<keyword evidence="2" id="KW-0732">Signal</keyword>
<dbReference type="InterPro" id="IPR002018">
    <property type="entry name" value="CarbesteraseB"/>
</dbReference>
<name>E2B3L5_HARSA</name>
<feature type="domain" description="Carboxylesterase type B" evidence="5">
    <location>
        <begin position="2"/>
        <end position="65"/>
    </location>
</feature>
<proteinExistence type="inferred from homology"/>
<keyword evidence="3" id="KW-0325">Glycoprotein</keyword>
<organism evidence="7">
    <name type="scientific">Harpegnathos saltator</name>
    <name type="common">Jerdon's jumping ant</name>
    <dbReference type="NCBI Taxonomy" id="610380"/>
    <lineage>
        <taxon>Eukaryota</taxon>
        <taxon>Metazoa</taxon>
        <taxon>Ecdysozoa</taxon>
        <taxon>Arthropoda</taxon>
        <taxon>Hexapoda</taxon>
        <taxon>Insecta</taxon>
        <taxon>Pterygota</taxon>
        <taxon>Neoptera</taxon>
        <taxon>Endopterygota</taxon>
        <taxon>Hymenoptera</taxon>
        <taxon>Apocrita</taxon>
        <taxon>Aculeata</taxon>
        <taxon>Formicoidea</taxon>
        <taxon>Formicidae</taxon>
        <taxon>Ponerinae</taxon>
        <taxon>Ponerini</taxon>
        <taxon>Harpegnathos</taxon>
    </lineage>
</organism>
<dbReference type="PROSITE" id="PS00941">
    <property type="entry name" value="CARBOXYLESTERASE_B_2"/>
    <property type="match status" value="1"/>
</dbReference>
<comment type="similarity">
    <text evidence="1">Belongs to the type-B carboxylesterase/lipase family.</text>
</comment>
<evidence type="ECO:0000313" key="6">
    <source>
        <dbReference type="EMBL" id="EFN89701.1"/>
    </source>
</evidence>
<dbReference type="Proteomes" id="UP000008237">
    <property type="component" value="Unassembled WGS sequence"/>
</dbReference>
<evidence type="ECO:0000256" key="3">
    <source>
        <dbReference type="ARBA" id="ARBA00023180"/>
    </source>
</evidence>
<dbReference type="OrthoDB" id="423807at2759"/>
<dbReference type="PANTHER" id="PTHR43903">
    <property type="entry name" value="NEUROLIGIN"/>
    <property type="match status" value="1"/>
</dbReference>
<dbReference type="Pfam" id="PF00135">
    <property type="entry name" value="COesterase"/>
    <property type="match status" value="1"/>
</dbReference>
<reference evidence="6 7" key="1">
    <citation type="journal article" date="2010" name="Science">
        <title>Genomic comparison of the ants Camponotus floridanus and Harpegnathos saltator.</title>
        <authorList>
            <person name="Bonasio R."/>
            <person name="Zhang G."/>
            <person name="Ye C."/>
            <person name="Mutti N.S."/>
            <person name="Fang X."/>
            <person name="Qin N."/>
            <person name="Donahue G."/>
            <person name="Yang P."/>
            <person name="Li Q."/>
            <person name="Li C."/>
            <person name="Zhang P."/>
            <person name="Huang Z."/>
            <person name="Berger S.L."/>
            <person name="Reinberg D."/>
            <person name="Wang J."/>
            <person name="Liebig J."/>
        </authorList>
    </citation>
    <scope>NUCLEOTIDE SEQUENCE [LARGE SCALE GENOMIC DNA]</scope>
    <source>
        <strain evidence="6 7">R22 G/1</strain>
    </source>
</reference>
<sequence length="82" mass="9072">MPPVTPTPWRGTKFADTMPPACPQRPPEPDTSLPRRRRAYLERLAPILANQSEDCLYLNLYVPKPPHGGTVPSESGTFVTEG</sequence>
<accession>E2B3L5</accession>
<dbReference type="InterPro" id="IPR019819">
    <property type="entry name" value="Carboxylesterase_B_CS"/>
</dbReference>
<dbReference type="AlphaFoldDB" id="E2B3L5"/>
<feature type="region of interest" description="Disordered" evidence="4">
    <location>
        <begin position="1"/>
        <end position="34"/>
    </location>
</feature>
<evidence type="ECO:0000256" key="1">
    <source>
        <dbReference type="ARBA" id="ARBA00005964"/>
    </source>
</evidence>
<dbReference type="EMBL" id="GL445358">
    <property type="protein sequence ID" value="EFN89701.1"/>
    <property type="molecule type" value="Genomic_DNA"/>
</dbReference>
<dbReference type="InterPro" id="IPR029058">
    <property type="entry name" value="AB_hydrolase_fold"/>
</dbReference>
<evidence type="ECO:0000256" key="4">
    <source>
        <dbReference type="SAM" id="MobiDB-lite"/>
    </source>
</evidence>
<dbReference type="InParanoid" id="E2B3L5"/>
<keyword evidence="7" id="KW-1185">Reference proteome</keyword>
<protein>
    <submittedName>
        <fullName evidence="6">Neuroligin-2</fullName>
    </submittedName>
</protein>
<dbReference type="SUPFAM" id="SSF53474">
    <property type="entry name" value="alpha/beta-Hydrolases"/>
    <property type="match status" value="1"/>
</dbReference>
<dbReference type="STRING" id="610380.E2B3L5"/>
<evidence type="ECO:0000259" key="5">
    <source>
        <dbReference type="Pfam" id="PF00135"/>
    </source>
</evidence>
<evidence type="ECO:0000313" key="7">
    <source>
        <dbReference type="Proteomes" id="UP000008237"/>
    </source>
</evidence>
<dbReference type="Gene3D" id="3.40.50.1820">
    <property type="entry name" value="alpha/beta hydrolase"/>
    <property type="match status" value="1"/>
</dbReference>
<dbReference type="InterPro" id="IPR051093">
    <property type="entry name" value="Neuroligin/BSAL"/>
</dbReference>
<gene>
    <name evidence="6" type="ORF">EAI_01016</name>
</gene>
<evidence type="ECO:0000256" key="2">
    <source>
        <dbReference type="ARBA" id="ARBA00022729"/>
    </source>
</evidence>